<keyword evidence="2" id="KW-0255">Endonuclease</keyword>
<keyword evidence="2" id="KW-0540">Nuclease</keyword>
<evidence type="ECO:0000259" key="1">
    <source>
        <dbReference type="Pfam" id="PF05685"/>
    </source>
</evidence>
<evidence type="ECO:0000313" key="3">
    <source>
        <dbReference type="Proteomes" id="UP001519363"/>
    </source>
</evidence>
<gene>
    <name evidence="2" type="ORF">JOF53_007576</name>
</gene>
<evidence type="ECO:0000313" key="2">
    <source>
        <dbReference type="EMBL" id="MBP2478704.1"/>
    </source>
</evidence>
<dbReference type="PANTHER" id="PTHR35400:SF3">
    <property type="entry name" value="SLL1072 PROTEIN"/>
    <property type="match status" value="1"/>
</dbReference>
<reference evidence="2 3" key="1">
    <citation type="submission" date="2021-03" db="EMBL/GenBank/DDBJ databases">
        <title>Sequencing the genomes of 1000 actinobacteria strains.</title>
        <authorList>
            <person name="Klenk H.-P."/>
        </authorList>
    </citation>
    <scope>NUCLEOTIDE SEQUENCE [LARGE SCALE GENOMIC DNA]</scope>
    <source>
        <strain evidence="2 3">DSM 44580</strain>
    </source>
</reference>
<dbReference type="CDD" id="cd06260">
    <property type="entry name" value="DUF820-like"/>
    <property type="match status" value="1"/>
</dbReference>
<dbReference type="InterPro" id="IPR008538">
    <property type="entry name" value="Uma2"/>
</dbReference>
<name>A0ABS5AR51_9PSEU</name>
<dbReference type="InterPro" id="IPR012296">
    <property type="entry name" value="Nuclease_put_TT1808"/>
</dbReference>
<proteinExistence type="predicted"/>
<dbReference type="Proteomes" id="UP001519363">
    <property type="component" value="Unassembled WGS sequence"/>
</dbReference>
<keyword evidence="2" id="KW-0378">Hydrolase</keyword>
<accession>A0ABS5AR51</accession>
<dbReference type="SUPFAM" id="SSF52980">
    <property type="entry name" value="Restriction endonuclease-like"/>
    <property type="match status" value="1"/>
</dbReference>
<dbReference type="InterPro" id="IPR011335">
    <property type="entry name" value="Restrct_endonuc-II-like"/>
</dbReference>
<dbReference type="RefSeq" id="WP_086781788.1">
    <property type="nucleotide sequence ID" value="NZ_JAGIOO010000001.1"/>
</dbReference>
<dbReference type="Gene3D" id="3.90.1570.10">
    <property type="entry name" value="tt1808, chain A"/>
    <property type="match status" value="1"/>
</dbReference>
<sequence>MSAAALDDDREDEPRIGPHTVENWLALDPRADGAVVELSLGYFVMTPAPSREHQQASYRLAKTLEAALDAAERPDLDFAQAVNVCVSAGLRTALIPDLVVLNTEAGSVYINAADLQLVVEIWSPGNKLAERETKLTSYAAAGVPFLWTVDQPDDLRALPVLTAYRLVDGRYEVDQKLEEPGDHTISAAPVPVVVDLAKLIQRR</sequence>
<keyword evidence="3" id="KW-1185">Reference proteome</keyword>
<feature type="domain" description="Putative restriction endonuclease" evidence="1">
    <location>
        <begin position="30"/>
        <end position="180"/>
    </location>
</feature>
<comment type="caution">
    <text evidence="2">The sequence shown here is derived from an EMBL/GenBank/DDBJ whole genome shotgun (WGS) entry which is preliminary data.</text>
</comment>
<protein>
    <submittedName>
        <fullName evidence="2">Uma2 family endonuclease</fullName>
    </submittedName>
</protein>
<dbReference type="Pfam" id="PF05685">
    <property type="entry name" value="Uma2"/>
    <property type="match status" value="1"/>
</dbReference>
<dbReference type="GO" id="GO:0004519">
    <property type="term" value="F:endonuclease activity"/>
    <property type="evidence" value="ECO:0007669"/>
    <property type="project" value="UniProtKB-KW"/>
</dbReference>
<dbReference type="PANTHER" id="PTHR35400">
    <property type="entry name" value="SLR1083 PROTEIN"/>
    <property type="match status" value="1"/>
</dbReference>
<dbReference type="EMBL" id="JAGIOO010000001">
    <property type="protein sequence ID" value="MBP2478704.1"/>
    <property type="molecule type" value="Genomic_DNA"/>
</dbReference>
<organism evidence="2 3">
    <name type="scientific">Crossiella equi</name>
    <dbReference type="NCBI Taxonomy" id="130796"/>
    <lineage>
        <taxon>Bacteria</taxon>
        <taxon>Bacillati</taxon>
        <taxon>Actinomycetota</taxon>
        <taxon>Actinomycetes</taxon>
        <taxon>Pseudonocardiales</taxon>
        <taxon>Pseudonocardiaceae</taxon>
        <taxon>Crossiella</taxon>
    </lineage>
</organism>